<comment type="caution">
    <text evidence="5">The sequence shown here is derived from an EMBL/GenBank/DDBJ whole genome shotgun (WGS) entry which is preliminary data.</text>
</comment>
<dbReference type="InterPro" id="IPR002711">
    <property type="entry name" value="HNH"/>
</dbReference>
<dbReference type="Proteomes" id="UP000655868">
    <property type="component" value="Unassembled WGS sequence"/>
</dbReference>
<evidence type="ECO:0000313" key="6">
    <source>
        <dbReference type="Proteomes" id="UP000655868"/>
    </source>
</evidence>
<protein>
    <submittedName>
        <fullName evidence="5">DUF222 domain-containing protein</fullName>
    </submittedName>
</protein>
<feature type="domain" description="HNH" evidence="3">
    <location>
        <begin position="337"/>
        <end position="370"/>
    </location>
</feature>
<accession>A0A934NM94</accession>
<dbReference type="Pfam" id="PF02720">
    <property type="entry name" value="DUF222"/>
    <property type="match status" value="1"/>
</dbReference>
<dbReference type="GO" id="GO:0003676">
    <property type="term" value="F:nucleic acid binding"/>
    <property type="evidence" value="ECO:0007669"/>
    <property type="project" value="InterPro"/>
</dbReference>
<dbReference type="GO" id="GO:0008270">
    <property type="term" value="F:zinc ion binding"/>
    <property type="evidence" value="ECO:0007669"/>
    <property type="project" value="InterPro"/>
</dbReference>
<feature type="domain" description="DUF222" evidence="4">
    <location>
        <begin position="61"/>
        <end position="326"/>
    </location>
</feature>
<evidence type="ECO:0000259" key="4">
    <source>
        <dbReference type="Pfam" id="PF02720"/>
    </source>
</evidence>
<dbReference type="InterPro" id="IPR003615">
    <property type="entry name" value="HNH_nuc"/>
</dbReference>
<dbReference type="CDD" id="cd00085">
    <property type="entry name" value="HNHc"/>
    <property type="match status" value="1"/>
</dbReference>
<dbReference type="Pfam" id="PF01844">
    <property type="entry name" value="HNH"/>
    <property type="match status" value="1"/>
</dbReference>
<feature type="compositionally biased region" description="Polar residues" evidence="2">
    <location>
        <begin position="391"/>
        <end position="403"/>
    </location>
</feature>
<reference evidence="5" key="1">
    <citation type="submission" date="2020-12" db="EMBL/GenBank/DDBJ databases">
        <title>Antrihabitans popcorni sp. nov. and Antrihabitans auranticaus sp. nov., isolated from a larva cave.</title>
        <authorList>
            <person name="Lee S.D."/>
            <person name="Kim I.S."/>
        </authorList>
    </citation>
    <scope>NUCLEOTIDE SEQUENCE</scope>
    <source>
        <strain evidence="5">YC3-6</strain>
    </source>
</reference>
<dbReference type="GO" id="GO:0004519">
    <property type="term" value="F:endonuclease activity"/>
    <property type="evidence" value="ECO:0007669"/>
    <property type="project" value="InterPro"/>
</dbReference>
<evidence type="ECO:0000313" key="5">
    <source>
        <dbReference type="EMBL" id="MBJ8337828.1"/>
    </source>
</evidence>
<sequence length="434" mass="47202">MAAIRAEIADIDRTLSCAERSDSITEFDKLLSGCTAAQAKLTADLAKERRTERAARGLSKKEQDAGIPLEIGLARRCSHHKGNQHLGFAQALDEDMPHTLDRLVTGDLTEWRATLLVRETACLSREDRRIVDRRLCSDPTTLAGKGDKQIAAAALAIAIELDTEALVRRARKATNDRCVTSRPAPDTMAYVTALLPVKQAVTVHATLMRDAAAVVAAGGDDRTKAQIMADLLVERVTGLSTATAVPMTVNIVISDEALLGTKPAAAEVPGYGPIPADLVKHWLHDTDATIELRRLYANPTTGALTAMESKSRCIPKGMLRMTRFRDRTCRTPWCDAPIKHGDHPKSVAQGGDTTYENSAGLCEACNYAKEADGWSTTLDQRIPGELHSYTVTTPTGHQHTSTAPPLPTPLPLPRNRIDAWFPTKRVHLEYIEAA</sequence>
<evidence type="ECO:0000259" key="3">
    <source>
        <dbReference type="Pfam" id="PF01844"/>
    </source>
</evidence>
<evidence type="ECO:0000256" key="2">
    <source>
        <dbReference type="SAM" id="MobiDB-lite"/>
    </source>
</evidence>
<comment type="similarity">
    <text evidence="1">Belongs to the Rv1128c/1148c/1588c/1702c/1945/3466 family.</text>
</comment>
<proteinExistence type="inferred from homology"/>
<dbReference type="EMBL" id="JAEMNV010000001">
    <property type="protein sequence ID" value="MBJ8337828.1"/>
    <property type="molecule type" value="Genomic_DNA"/>
</dbReference>
<dbReference type="InterPro" id="IPR003870">
    <property type="entry name" value="DUF222"/>
</dbReference>
<name>A0A934NM94_9NOCA</name>
<evidence type="ECO:0000256" key="1">
    <source>
        <dbReference type="ARBA" id="ARBA00023450"/>
    </source>
</evidence>
<gene>
    <name evidence="5" type="ORF">JGU71_02920</name>
</gene>
<dbReference type="AlphaFoldDB" id="A0A934NM94"/>
<feature type="region of interest" description="Disordered" evidence="2">
    <location>
        <begin position="391"/>
        <end position="410"/>
    </location>
</feature>
<keyword evidence="6" id="KW-1185">Reference proteome</keyword>
<organism evidence="5 6">
    <name type="scientific">Antrihabitans stalagmiti</name>
    <dbReference type="NCBI Taxonomy" id="2799499"/>
    <lineage>
        <taxon>Bacteria</taxon>
        <taxon>Bacillati</taxon>
        <taxon>Actinomycetota</taxon>
        <taxon>Actinomycetes</taxon>
        <taxon>Mycobacteriales</taxon>
        <taxon>Nocardiaceae</taxon>
        <taxon>Antrihabitans</taxon>
    </lineage>
</organism>